<name>A0A1A6ANI0_9CLOT</name>
<dbReference type="GO" id="GO:0008863">
    <property type="term" value="F:formate dehydrogenase (NAD+) activity"/>
    <property type="evidence" value="ECO:0007669"/>
    <property type="project" value="InterPro"/>
</dbReference>
<keyword evidence="6 11" id="KW-0560">Oxidoreductase</keyword>
<keyword evidence="12" id="KW-1185">Reference proteome</keyword>
<dbReference type="Gene3D" id="3.40.228.10">
    <property type="entry name" value="Dimethylsulfoxide Reductase, domain 2"/>
    <property type="match status" value="1"/>
</dbReference>
<dbReference type="InterPro" id="IPR006656">
    <property type="entry name" value="Mopterin_OxRdtase"/>
</dbReference>
<evidence type="ECO:0000313" key="11">
    <source>
        <dbReference type="EMBL" id="OBR91624.1"/>
    </source>
</evidence>
<dbReference type="GO" id="GO:0016020">
    <property type="term" value="C:membrane"/>
    <property type="evidence" value="ECO:0007669"/>
    <property type="project" value="TreeGrafter"/>
</dbReference>
<dbReference type="FunFam" id="2.40.40.20:FF:000005">
    <property type="entry name" value="Periplasmic nitrate reductase"/>
    <property type="match status" value="1"/>
</dbReference>
<feature type="domain" description="Molybdopterin oxidoreductase" evidence="9">
    <location>
        <begin position="13"/>
        <end position="345"/>
    </location>
</feature>
<evidence type="ECO:0000256" key="8">
    <source>
        <dbReference type="ARBA" id="ARBA00023014"/>
    </source>
</evidence>
<dbReference type="GO" id="GO:0003954">
    <property type="term" value="F:NADH dehydrogenase activity"/>
    <property type="evidence" value="ECO:0007669"/>
    <property type="project" value="TreeGrafter"/>
</dbReference>
<dbReference type="GO" id="GO:0022904">
    <property type="term" value="P:respiratory electron transport chain"/>
    <property type="evidence" value="ECO:0007669"/>
    <property type="project" value="TreeGrafter"/>
</dbReference>
<sequence length="563" mass="62082">MSGLGTAFGSGAMTNSIHELDEMGPKDAIFAIGTNTTECHPIIGIKMLKAKERGTKLVVADPRKTDVALHADIWLRHKPGTDVALLNGMSYVILTEGLADEAFIAKRTENFEAFKEVVMKFTPKYTSSITKVPADKIIEAARIIAKADAAALYYTMGITQHTTGVDNVLSTANIMMLTGNIGKPKGGVNPLRGQNNVQGACDMGALPNVYTGYQPVTNPDVKAKFEKAWNAQLSDKVGLNIPSILNAIEKDEVKMLYVFGENPMRSDPDINHVEHCLKHLDFLVVQDIFLTETAKVADVVLPGVSYAEKDGTFSSTDRTVQRIRKAVEPIGNSLPDWQILRDIMNAMDYPADYSSPEDIFDEMRSLTPSYAGISYKRLEDGGIPWPCPNENHPGTPILHIGKFSRGLGKFSPIEYREPAELPDKEYPLMLTTGRIVTQYHTGTMTRRCWGLNGADPEGFLEINPEDAKSLNIEDGDEISVTTRRGSLITKAQVTTRVPEGLTFITFHFTESPANILTNSAPDPVTGTPEFKVCSVKVKKLDFSDFGCQKRKIFRKKSKAFERK</sequence>
<dbReference type="EC" id="1.2.1.2" evidence="11"/>
<dbReference type="Pfam" id="PF01568">
    <property type="entry name" value="Molydop_binding"/>
    <property type="match status" value="1"/>
</dbReference>
<feature type="domain" description="Molybdopterin dinucleotide-binding" evidence="10">
    <location>
        <begin position="428"/>
        <end position="533"/>
    </location>
</feature>
<proteinExistence type="predicted"/>
<dbReference type="EMBL" id="LROS01000034">
    <property type="protein sequence ID" value="OBR91624.1"/>
    <property type="molecule type" value="Genomic_DNA"/>
</dbReference>
<keyword evidence="4" id="KW-0500">Molybdenum</keyword>
<dbReference type="InterPro" id="IPR041925">
    <property type="entry name" value="CT_Formate-Dh_H"/>
</dbReference>
<dbReference type="Gene3D" id="3.40.50.740">
    <property type="match status" value="1"/>
</dbReference>
<protein>
    <submittedName>
        <fullName evidence="11">Formate dehydrogenase H</fullName>
        <ecNumber evidence="11">1.1.99.33</ecNumber>
        <ecNumber evidence="11">1.2.1.2</ecNumber>
    </submittedName>
</protein>
<dbReference type="Proteomes" id="UP000093954">
    <property type="component" value="Unassembled WGS sequence"/>
</dbReference>
<evidence type="ECO:0000256" key="6">
    <source>
        <dbReference type="ARBA" id="ARBA00023002"/>
    </source>
</evidence>
<dbReference type="CDD" id="cd02790">
    <property type="entry name" value="MopB_CT_Formate-Dh_H"/>
    <property type="match status" value="1"/>
</dbReference>
<comment type="cofactor">
    <cofactor evidence="2">
        <name>[4Fe-4S] cluster</name>
        <dbReference type="ChEBI" id="CHEBI:49883"/>
    </cofactor>
</comment>
<dbReference type="GO" id="GO:0051539">
    <property type="term" value="F:4 iron, 4 sulfur cluster binding"/>
    <property type="evidence" value="ECO:0007669"/>
    <property type="project" value="UniProtKB-KW"/>
</dbReference>
<dbReference type="NCBIfam" id="TIGR01591">
    <property type="entry name" value="Fdh-alpha"/>
    <property type="match status" value="1"/>
</dbReference>
<keyword evidence="7" id="KW-0408">Iron</keyword>
<organism evidence="11 12">
    <name type="scientific">Clostridium ragsdalei P11</name>
    <dbReference type="NCBI Taxonomy" id="1353534"/>
    <lineage>
        <taxon>Bacteria</taxon>
        <taxon>Bacillati</taxon>
        <taxon>Bacillota</taxon>
        <taxon>Clostridia</taxon>
        <taxon>Eubacteriales</taxon>
        <taxon>Clostridiaceae</taxon>
        <taxon>Clostridium</taxon>
    </lineage>
</organism>
<dbReference type="SUPFAM" id="SSF50692">
    <property type="entry name" value="ADC-like"/>
    <property type="match status" value="1"/>
</dbReference>
<evidence type="ECO:0000256" key="2">
    <source>
        <dbReference type="ARBA" id="ARBA00001966"/>
    </source>
</evidence>
<gene>
    <name evidence="11" type="primary">fdhF_4</name>
    <name evidence="11" type="ORF">CLRAG_29330</name>
</gene>
<dbReference type="GO" id="GO:0015942">
    <property type="term" value="P:formate metabolic process"/>
    <property type="evidence" value="ECO:0007669"/>
    <property type="project" value="InterPro"/>
</dbReference>
<dbReference type="AlphaFoldDB" id="A0A1A6ANI0"/>
<evidence type="ECO:0000256" key="1">
    <source>
        <dbReference type="ARBA" id="ARBA00001942"/>
    </source>
</evidence>
<dbReference type="PANTHER" id="PTHR43105:SF14">
    <property type="entry name" value="FORMATE DEHYDROGENASE H"/>
    <property type="match status" value="1"/>
</dbReference>
<dbReference type="GO" id="GO:0046872">
    <property type="term" value="F:metal ion binding"/>
    <property type="evidence" value="ECO:0007669"/>
    <property type="project" value="UniProtKB-KW"/>
</dbReference>
<dbReference type="EC" id="1.1.99.33" evidence="11"/>
<evidence type="ECO:0000259" key="9">
    <source>
        <dbReference type="Pfam" id="PF00384"/>
    </source>
</evidence>
<dbReference type="PANTHER" id="PTHR43105">
    <property type="entry name" value="RESPIRATORY NITRATE REDUCTASE"/>
    <property type="match status" value="1"/>
</dbReference>
<comment type="caution">
    <text evidence="11">The sequence shown here is derived from an EMBL/GenBank/DDBJ whole genome shotgun (WGS) entry which is preliminary data.</text>
</comment>
<evidence type="ECO:0000256" key="3">
    <source>
        <dbReference type="ARBA" id="ARBA00022485"/>
    </source>
</evidence>
<keyword evidence="3" id="KW-0004">4Fe-4S</keyword>
<dbReference type="PATRIC" id="fig|1353534.3.peg.2974"/>
<keyword evidence="8" id="KW-0411">Iron-sulfur</keyword>
<dbReference type="InterPro" id="IPR009010">
    <property type="entry name" value="Asp_de-COase-like_dom_sf"/>
</dbReference>
<dbReference type="Pfam" id="PF00384">
    <property type="entry name" value="Molybdopterin"/>
    <property type="match status" value="1"/>
</dbReference>
<keyword evidence="5" id="KW-0479">Metal-binding</keyword>
<evidence type="ECO:0000256" key="4">
    <source>
        <dbReference type="ARBA" id="ARBA00022505"/>
    </source>
</evidence>
<dbReference type="GO" id="GO:0043546">
    <property type="term" value="F:molybdopterin cofactor binding"/>
    <property type="evidence" value="ECO:0007669"/>
    <property type="project" value="InterPro"/>
</dbReference>
<evidence type="ECO:0000256" key="5">
    <source>
        <dbReference type="ARBA" id="ARBA00022723"/>
    </source>
</evidence>
<evidence type="ECO:0000259" key="10">
    <source>
        <dbReference type="Pfam" id="PF01568"/>
    </source>
</evidence>
<comment type="cofactor">
    <cofactor evidence="1">
        <name>Mo-bis(molybdopterin guanine dinucleotide)</name>
        <dbReference type="ChEBI" id="CHEBI:60539"/>
    </cofactor>
</comment>
<dbReference type="InterPro" id="IPR006657">
    <property type="entry name" value="MoPterin_dinucl-bd_dom"/>
</dbReference>
<evidence type="ECO:0000313" key="12">
    <source>
        <dbReference type="Proteomes" id="UP000093954"/>
    </source>
</evidence>
<dbReference type="Gene3D" id="2.40.40.20">
    <property type="match status" value="1"/>
</dbReference>
<dbReference type="SUPFAM" id="SSF53706">
    <property type="entry name" value="Formate dehydrogenase/DMSO reductase, domains 1-3"/>
    <property type="match status" value="1"/>
</dbReference>
<evidence type="ECO:0000256" key="7">
    <source>
        <dbReference type="ARBA" id="ARBA00023004"/>
    </source>
</evidence>
<accession>A0A1A6ANI0</accession>
<dbReference type="InterPro" id="IPR006478">
    <property type="entry name" value="Formate_DH_asu"/>
</dbReference>
<reference evidence="11 12" key="1">
    <citation type="journal article" date="2012" name="Front. Microbiol.">
        <title>Draft Genome Sequence of the Virulent Strain 01-B526 of the Fish Pathogen Aeromonas salmonicida.</title>
        <authorList>
            <person name="Charette S.J."/>
            <person name="Brochu F."/>
            <person name="Boyle B."/>
            <person name="Filion G."/>
            <person name="Tanaka K.H."/>
            <person name="Derome N."/>
        </authorList>
    </citation>
    <scope>NUCLEOTIDE SEQUENCE [LARGE SCALE GENOMIC DNA]</scope>
    <source>
        <strain evidence="11 12">P11</strain>
    </source>
</reference>
<dbReference type="InterPro" id="IPR050123">
    <property type="entry name" value="Prok_molybdopt-oxidoreductase"/>
</dbReference>